<evidence type="ECO:0000256" key="6">
    <source>
        <dbReference type="ARBA" id="ARBA00023198"/>
    </source>
</evidence>
<keyword evidence="4" id="KW-0180">Complement pathway</keyword>
<sequence length="90" mass="10190">MAFEKTEEETSTFKHLLIRKCCYDGAHWREETCQERAVRVTISQNCVRAFTQCCNLATKVRLEDSPIPVMLGRQGACHNPCSTCSAVRGH</sequence>
<evidence type="ECO:0000256" key="2">
    <source>
        <dbReference type="ARBA" id="ARBA00022525"/>
    </source>
</evidence>
<keyword evidence="3" id="KW-0391">Immunity</keyword>
<dbReference type="SUPFAM" id="SSF47686">
    <property type="entry name" value="Anaphylotoxins (complement system)"/>
    <property type="match status" value="1"/>
</dbReference>
<dbReference type="Ensembl" id="ENSMMST00000023866.1">
    <property type="protein sequence ID" value="ENSMMSP00000021597.1"/>
    <property type="gene ID" value="ENSMMSG00000016248.1"/>
</dbReference>
<name>A0A8C6DYQ0_MOSMO</name>
<accession>A0A8C6DYQ0</accession>
<keyword evidence="9" id="KW-1185">Reference proteome</keyword>
<dbReference type="GO" id="GO:0006954">
    <property type="term" value="P:inflammatory response"/>
    <property type="evidence" value="ECO:0007669"/>
    <property type="project" value="UniProtKB-KW"/>
</dbReference>
<evidence type="ECO:0000259" key="7">
    <source>
        <dbReference type="PROSITE" id="PS01178"/>
    </source>
</evidence>
<dbReference type="InterPro" id="IPR000020">
    <property type="entry name" value="Anaphylatoxin/fibulin"/>
</dbReference>
<dbReference type="Gene3D" id="1.20.91.20">
    <property type="entry name" value="Anaphylotoxins (complement system)"/>
    <property type="match status" value="1"/>
</dbReference>
<evidence type="ECO:0000256" key="5">
    <source>
        <dbReference type="ARBA" id="ARBA00023157"/>
    </source>
</evidence>
<dbReference type="GO" id="GO:0006958">
    <property type="term" value="P:complement activation, classical pathway"/>
    <property type="evidence" value="ECO:0007669"/>
    <property type="project" value="UniProtKB-KW"/>
</dbReference>
<proteinExistence type="predicted"/>
<dbReference type="SMART" id="SM00104">
    <property type="entry name" value="ANATO"/>
    <property type="match status" value="1"/>
</dbReference>
<comment type="subcellular location">
    <subcellularLocation>
        <location evidence="1">Secreted</location>
    </subcellularLocation>
</comment>
<dbReference type="InterPro" id="IPR018081">
    <property type="entry name" value="Anaphylatoxin_comp_syst"/>
</dbReference>
<feature type="domain" description="Anaphylatoxin-like" evidence="7">
    <location>
        <begin position="21"/>
        <end position="54"/>
    </location>
</feature>
<evidence type="ECO:0000256" key="4">
    <source>
        <dbReference type="ARBA" id="ARBA00022875"/>
    </source>
</evidence>
<reference evidence="8" key="2">
    <citation type="submission" date="2025-09" db="UniProtKB">
        <authorList>
            <consortium name="Ensembl"/>
        </authorList>
    </citation>
    <scope>IDENTIFICATION</scope>
</reference>
<evidence type="ECO:0000256" key="3">
    <source>
        <dbReference type="ARBA" id="ARBA00022588"/>
    </source>
</evidence>
<dbReference type="Proteomes" id="UP000694544">
    <property type="component" value="Unplaced"/>
</dbReference>
<evidence type="ECO:0000313" key="9">
    <source>
        <dbReference type="Proteomes" id="UP000694544"/>
    </source>
</evidence>
<dbReference type="CDD" id="cd00017">
    <property type="entry name" value="ANATO"/>
    <property type="match status" value="1"/>
</dbReference>
<evidence type="ECO:0000256" key="1">
    <source>
        <dbReference type="ARBA" id="ARBA00004613"/>
    </source>
</evidence>
<keyword evidence="5" id="KW-1015">Disulfide bond</keyword>
<dbReference type="GO" id="GO:0045087">
    <property type="term" value="P:innate immune response"/>
    <property type="evidence" value="ECO:0007669"/>
    <property type="project" value="UniProtKB-KW"/>
</dbReference>
<protein>
    <recommendedName>
        <fullName evidence="7">Anaphylatoxin-like domain-containing protein</fullName>
    </recommendedName>
</protein>
<keyword evidence="6" id="KW-0395">Inflammatory response</keyword>
<dbReference type="AlphaFoldDB" id="A0A8C6DYQ0"/>
<evidence type="ECO:0000313" key="8">
    <source>
        <dbReference type="Ensembl" id="ENSMMSP00000021597.1"/>
    </source>
</evidence>
<dbReference type="GO" id="GO:0005576">
    <property type="term" value="C:extracellular region"/>
    <property type="evidence" value="ECO:0007669"/>
    <property type="project" value="UniProtKB-SubCell"/>
</dbReference>
<reference evidence="8" key="1">
    <citation type="submission" date="2025-08" db="UniProtKB">
        <authorList>
            <consortium name="Ensembl"/>
        </authorList>
    </citation>
    <scope>IDENTIFICATION</scope>
</reference>
<organism evidence="8 9">
    <name type="scientific">Moschus moschiferus</name>
    <name type="common">Siberian musk deer</name>
    <name type="synonym">Moschus sibiricus</name>
    <dbReference type="NCBI Taxonomy" id="68415"/>
    <lineage>
        <taxon>Eukaryota</taxon>
        <taxon>Metazoa</taxon>
        <taxon>Chordata</taxon>
        <taxon>Craniata</taxon>
        <taxon>Vertebrata</taxon>
        <taxon>Euteleostomi</taxon>
        <taxon>Mammalia</taxon>
        <taxon>Eutheria</taxon>
        <taxon>Laurasiatheria</taxon>
        <taxon>Artiodactyla</taxon>
        <taxon>Ruminantia</taxon>
        <taxon>Pecora</taxon>
        <taxon>Moschidae</taxon>
        <taxon>Moschus</taxon>
    </lineage>
</organism>
<keyword evidence="3" id="KW-0399">Innate immunity</keyword>
<dbReference type="GeneTree" id="ENSGT00960000189501"/>
<dbReference type="PROSITE" id="PS01178">
    <property type="entry name" value="ANAPHYLATOXIN_2"/>
    <property type="match status" value="1"/>
</dbReference>
<keyword evidence="2" id="KW-0964">Secreted</keyword>
<dbReference type="Pfam" id="PF01821">
    <property type="entry name" value="ANATO"/>
    <property type="match status" value="1"/>
</dbReference>